<dbReference type="Gene3D" id="1.20.120.1630">
    <property type="match status" value="1"/>
</dbReference>
<name>A0ABT5L0U2_9ALTE</name>
<feature type="transmembrane region" description="Helical" evidence="5">
    <location>
        <begin position="90"/>
        <end position="121"/>
    </location>
</feature>
<evidence type="ECO:0000313" key="6">
    <source>
        <dbReference type="EMBL" id="MDC8830654.1"/>
    </source>
</evidence>
<gene>
    <name evidence="6" type="ORF">OIK42_07755</name>
</gene>
<feature type="transmembrane region" description="Helical" evidence="5">
    <location>
        <begin position="12"/>
        <end position="33"/>
    </location>
</feature>
<dbReference type="PROSITE" id="PS50244">
    <property type="entry name" value="S5A_REDUCTASE"/>
    <property type="match status" value="1"/>
</dbReference>
<evidence type="ECO:0000256" key="5">
    <source>
        <dbReference type="SAM" id="Phobius"/>
    </source>
</evidence>
<feature type="transmembrane region" description="Helical" evidence="5">
    <location>
        <begin position="40"/>
        <end position="59"/>
    </location>
</feature>
<dbReference type="Proteomes" id="UP001218788">
    <property type="component" value="Unassembled WGS sequence"/>
</dbReference>
<dbReference type="RefSeq" id="WP_273639576.1">
    <property type="nucleotide sequence ID" value="NZ_JAQQXP010000001.1"/>
</dbReference>
<evidence type="ECO:0000256" key="1">
    <source>
        <dbReference type="ARBA" id="ARBA00004127"/>
    </source>
</evidence>
<evidence type="ECO:0000256" key="2">
    <source>
        <dbReference type="ARBA" id="ARBA00022692"/>
    </source>
</evidence>
<dbReference type="EMBL" id="JAQQXP010000001">
    <property type="protein sequence ID" value="MDC8830654.1"/>
    <property type="molecule type" value="Genomic_DNA"/>
</dbReference>
<comment type="caution">
    <text evidence="6">The sequence shown here is derived from an EMBL/GenBank/DDBJ whole genome shotgun (WGS) entry which is preliminary data.</text>
</comment>
<reference evidence="6 7" key="1">
    <citation type="submission" date="2022-10" db="EMBL/GenBank/DDBJ databases">
        <title>Alteromonas sp. chi3 Genome sequencing.</title>
        <authorList>
            <person name="Park S."/>
        </authorList>
    </citation>
    <scope>NUCLEOTIDE SEQUENCE [LARGE SCALE GENOMIC DNA]</scope>
    <source>
        <strain evidence="7">chi3</strain>
    </source>
</reference>
<organism evidence="6 7">
    <name type="scientific">Alteromonas gilva</name>
    <dbReference type="NCBI Taxonomy" id="2987522"/>
    <lineage>
        <taxon>Bacteria</taxon>
        <taxon>Pseudomonadati</taxon>
        <taxon>Pseudomonadota</taxon>
        <taxon>Gammaproteobacteria</taxon>
        <taxon>Alteromonadales</taxon>
        <taxon>Alteromonadaceae</taxon>
        <taxon>Alteromonas/Salinimonas group</taxon>
        <taxon>Alteromonas</taxon>
    </lineage>
</organism>
<dbReference type="PANTHER" id="PTHR12714">
    <property type="entry name" value="PROTEIN-S ISOPRENYLCYSTEINE O-METHYLTRANSFERASE"/>
    <property type="match status" value="1"/>
</dbReference>
<sequence length="156" mass="17656">MLASFELKIPPVVVFTIALMLTSGAAWLDILPLPHPLRPLGFVLFIAGGAIGITGVVAFRQHHTTVNPYSPHKASRLVDSGIFAYSRNPMYLGLVVAIVGFAFILREACGFLFALLTFIYLQRFQIIPEERTMRELFGEEFDDYCQRTKRWYGRND</sequence>
<dbReference type="PANTHER" id="PTHR12714:SF9">
    <property type="entry name" value="PROTEIN-S-ISOPRENYLCYSTEINE O-METHYLTRANSFERASE"/>
    <property type="match status" value="1"/>
</dbReference>
<keyword evidence="4 5" id="KW-0472">Membrane</keyword>
<keyword evidence="3 5" id="KW-1133">Transmembrane helix</keyword>
<evidence type="ECO:0000256" key="3">
    <source>
        <dbReference type="ARBA" id="ARBA00022989"/>
    </source>
</evidence>
<protein>
    <submittedName>
        <fullName evidence="6">Isoprenylcysteine carboxylmethyltransferase family protein</fullName>
    </submittedName>
</protein>
<dbReference type="Pfam" id="PF04191">
    <property type="entry name" value="PEMT"/>
    <property type="match status" value="1"/>
</dbReference>
<proteinExistence type="predicted"/>
<evidence type="ECO:0000256" key="4">
    <source>
        <dbReference type="ARBA" id="ARBA00023136"/>
    </source>
</evidence>
<keyword evidence="2 5" id="KW-0812">Transmembrane</keyword>
<comment type="subcellular location">
    <subcellularLocation>
        <location evidence="1">Endomembrane system</location>
        <topology evidence="1">Multi-pass membrane protein</topology>
    </subcellularLocation>
</comment>
<keyword evidence="7" id="KW-1185">Reference proteome</keyword>
<accession>A0ABT5L0U2</accession>
<evidence type="ECO:0000313" key="7">
    <source>
        <dbReference type="Proteomes" id="UP001218788"/>
    </source>
</evidence>
<dbReference type="InterPro" id="IPR007318">
    <property type="entry name" value="Phopholipid_MeTrfase"/>
</dbReference>